<proteinExistence type="predicted"/>
<dbReference type="Proteomes" id="UP000439113">
    <property type="component" value="Unassembled WGS sequence"/>
</dbReference>
<evidence type="ECO:0000313" key="2">
    <source>
        <dbReference type="EMBL" id="MTV30388.1"/>
    </source>
</evidence>
<accession>A0A6N8DJB5</accession>
<sequence length="69" mass="7860">MSFSRAAFGLLVLGAGVFIAQIWFEILRPEIFAKTLVTLGIVLALVLIWGFVQRENRESAKLRDPERRE</sequence>
<feature type="transmembrane region" description="Helical" evidence="1">
    <location>
        <begin position="31"/>
        <end position="52"/>
    </location>
</feature>
<evidence type="ECO:0000256" key="1">
    <source>
        <dbReference type="SAM" id="Phobius"/>
    </source>
</evidence>
<evidence type="ECO:0000313" key="3">
    <source>
        <dbReference type="Proteomes" id="UP000439113"/>
    </source>
</evidence>
<keyword evidence="1" id="KW-0472">Membrane</keyword>
<feature type="transmembrane region" description="Helical" evidence="1">
    <location>
        <begin position="6"/>
        <end position="24"/>
    </location>
</feature>
<dbReference type="EMBL" id="WNKS01000003">
    <property type="protein sequence ID" value="MTV30388.1"/>
    <property type="molecule type" value="Genomic_DNA"/>
</dbReference>
<name>A0A6N8DJB5_RHOAC</name>
<keyword evidence="1" id="KW-0812">Transmembrane</keyword>
<dbReference type="RefSeq" id="WP_155445048.1">
    <property type="nucleotide sequence ID" value="NZ_JAOQNR010000003.1"/>
</dbReference>
<organism evidence="2 3">
    <name type="scientific">Rhodoblastus acidophilus</name>
    <name type="common">Rhodopseudomonas acidophila</name>
    <dbReference type="NCBI Taxonomy" id="1074"/>
    <lineage>
        <taxon>Bacteria</taxon>
        <taxon>Pseudomonadati</taxon>
        <taxon>Pseudomonadota</taxon>
        <taxon>Alphaproteobacteria</taxon>
        <taxon>Hyphomicrobiales</taxon>
        <taxon>Rhodoblastaceae</taxon>
        <taxon>Rhodoblastus</taxon>
    </lineage>
</organism>
<gene>
    <name evidence="2" type="ORF">GJ654_05200</name>
</gene>
<reference evidence="2 3" key="1">
    <citation type="submission" date="2019-11" db="EMBL/GenBank/DDBJ databases">
        <title>Whole-genome sequence of a Rhodoblastus acidophilus DSM 142.</title>
        <authorList>
            <person name="Kyndt J.A."/>
            <person name="Meyer T.E."/>
        </authorList>
    </citation>
    <scope>NUCLEOTIDE SEQUENCE [LARGE SCALE GENOMIC DNA]</scope>
    <source>
        <strain evidence="2 3">DSM 142</strain>
    </source>
</reference>
<comment type="caution">
    <text evidence="2">The sequence shown here is derived from an EMBL/GenBank/DDBJ whole genome shotgun (WGS) entry which is preliminary data.</text>
</comment>
<dbReference type="AlphaFoldDB" id="A0A6N8DJB5"/>
<protein>
    <submittedName>
        <fullName evidence="2">Uncharacterized protein</fullName>
    </submittedName>
</protein>
<keyword evidence="1" id="KW-1133">Transmembrane helix</keyword>